<dbReference type="Proteomes" id="UP001341281">
    <property type="component" value="Chromosome 02"/>
</dbReference>
<name>A0AAQ3SH40_PASNO</name>
<accession>A0AAQ3SH40</accession>
<evidence type="ECO:0000256" key="1">
    <source>
        <dbReference type="SAM" id="MobiDB-lite"/>
    </source>
</evidence>
<reference evidence="2 3" key="1">
    <citation type="submission" date="2024-02" db="EMBL/GenBank/DDBJ databases">
        <title>High-quality chromosome-scale genome assembly of Pensacola bahiagrass (Paspalum notatum Flugge var. saurae).</title>
        <authorList>
            <person name="Vega J.M."/>
            <person name="Podio M."/>
            <person name="Orjuela J."/>
            <person name="Siena L.A."/>
            <person name="Pessino S.C."/>
            <person name="Combes M.C."/>
            <person name="Mariac C."/>
            <person name="Albertini E."/>
            <person name="Pupilli F."/>
            <person name="Ortiz J.P.A."/>
            <person name="Leblanc O."/>
        </authorList>
    </citation>
    <scope>NUCLEOTIDE SEQUENCE [LARGE SCALE GENOMIC DNA]</scope>
    <source>
        <strain evidence="2">R1</strain>
        <tissue evidence="2">Leaf</tissue>
    </source>
</reference>
<feature type="region of interest" description="Disordered" evidence="1">
    <location>
        <begin position="58"/>
        <end position="87"/>
    </location>
</feature>
<feature type="region of interest" description="Disordered" evidence="1">
    <location>
        <begin position="1"/>
        <end position="34"/>
    </location>
</feature>
<evidence type="ECO:0000313" key="2">
    <source>
        <dbReference type="EMBL" id="WVZ57083.1"/>
    </source>
</evidence>
<keyword evidence="3" id="KW-1185">Reference proteome</keyword>
<feature type="compositionally biased region" description="Gly residues" evidence="1">
    <location>
        <begin position="60"/>
        <end position="76"/>
    </location>
</feature>
<dbReference type="AlphaFoldDB" id="A0AAQ3SH40"/>
<proteinExistence type="predicted"/>
<gene>
    <name evidence="2" type="ORF">U9M48_007519</name>
</gene>
<evidence type="ECO:0000313" key="3">
    <source>
        <dbReference type="Proteomes" id="UP001341281"/>
    </source>
</evidence>
<dbReference type="EMBL" id="CP144746">
    <property type="protein sequence ID" value="WVZ57083.1"/>
    <property type="molecule type" value="Genomic_DNA"/>
</dbReference>
<organism evidence="2 3">
    <name type="scientific">Paspalum notatum var. saurae</name>
    <dbReference type="NCBI Taxonomy" id="547442"/>
    <lineage>
        <taxon>Eukaryota</taxon>
        <taxon>Viridiplantae</taxon>
        <taxon>Streptophyta</taxon>
        <taxon>Embryophyta</taxon>
        <taxon>Tracheophyta</taxon>
        <taxon>Spermatophyta</taxon>
        <taxon>Magnoliopsida</taxon>
        <taxon>Liliopsida</taxon>
        <taxon>Poales</taxon>
        <taxon>Poaceae</taxon>
        <taxon>PACMAD clade</taxon>
        <taxon>Panicoideae</taxon>
        <taxon>Andropogonodae</taxon>
        <taxon>Paspaleae</taxon>
        <taxon>Paspalinae</taxon>
        <taxon>Paspalum</taxon>
    </lineage>
</organism>
<sequence>MRRVQVRPAAEALTSDLGSLGDGMGKGRSRTVEPPQECAIRRACRATAEMRLAHRAQIGWEGGGGGGWHGKSGSSGLGIARARSGSG</sequence>
<protein>
    <submittedName>
        <fullName evidence="2">Uncharacterized protein</fullName>
    </submittedName>
</protein>